<dbReference type="InterPro" id="IPR001584">
    <property type="entry name" value="Integrase_cat-core"/>
</dbReference>
<evidence type="ECO:0000313" key="2">
    <source>
        <dbReference type="Proteomes" id="UP000218263"/>
    </source>
</evidence>
<sequence length="302" mass="34530">MKVEQSQGGNLSRLCLLSGKSRQSYYKRCLKTEETPLREELIIQQVIGYRRLQPRIGGKKLHRMVSPFMKQHELKMGRDAFFTVLRRYGLLNKRHRGKPRTTDSNHWMKKHPNLIKKLIPMELEQLWVSDITYLALCNSDAFLSLVTDAYSRKIVGFHVSKSLKAEGCIQALQMAIAGRSNSNELIHHSDRGVQYCCGDYVDLLKGAEINISMTESGDPRDNAIAERVNGILKMELLEPVFVNLEAARAAVTQAVNTYNFLRPHSSISMLTPALVHGRVLKLKRHWRNPQKWKSRREGIPVG</sequence>
<dbReference type="InterPro" id="IPR036397">
    <property type="entry name" value="RNaseH_sf"/>
</dbReference>
<dbReference type="PANTHER" id="PTHR46889:SF5">
    <property type="entry name" value="INTEGRASE PROTEIN"/>
    <property type="match status" value="1"/>
</dbReference>
<accession>A0A110B2V6</accession>
<reference evidence="1 2" key="1">
    <citation type="submission" date="2015-12" db="EMBL/GenBank/DDBJ databases">
        <title>Genome sequence of Mucilaginibacter gotjawali.</title>
        <authorList>
            <person name="Lee J.S."/>
            <person name="Lee K.C."/>
            <person name="Kim K.K."/>
            <person name="Lee B.W."/>
        </authorList>
    </citation>
    <scope>NUCLEOTIDE SEQUENCE [LARGE SCALE GENOMIC DNA]</scope>
    <source>
        <strain evidence="1 2">SA3-7</strain>
    </source>
</reference>
<evidence type="ECO:0000313" key="1">
    <source>
        <dbReference type="EMBL" id="BAU53757.1"/>
    </source>
</evidence>
<name>A0A110B2V6_9SPHI</name>
<dbReference type="OrthoDB" id="9815231at2"/>
<protein>
    <submittedName>
        <fullName evidence="1">Integrase core domain protein</fullName>
    </submittedName>
</protein>
<dbReference type="GO" id="GO:0003676">
    <property type="term" value="F:nucleic acid binding"/>
    <property type="evidence" value="ECO:0007669"/>
    <property type="project" value="InterPro"/>
</dbReference>
<dbReference type="GO" id="GO:0015074">
    <property type="term" value="P:DNA integration"/>
    <property type="evidence" value="ECO:0007669"/>
    <property type="project" value="InterPro"/>
</dbReference>
<dbReference type="PANTHER" id="PTHR46889">
    <property type="entry name" value="TRANSPOSASE INSF FOR INSERTION SEQUENCE IS3B-RELATED"/>
    <property type="match status" value="1"/>
</dbReference>
<dbReference type="InterPro" id="IPR048020">
    <property type="entry name" value="Transpos_IS3"/>
</dbReference>
<dbReference type="EMBL" id="AP017313">
    <property type="protein sequence ID" value="BAU53757.1"/>
    <property type="molecule type" value="Genomic_DNA"/>
</dbReference>
<keyword evidence="2" id="KW-1185">Reference proteome</keyword>
<dbReference type="NCBIfam" id="NF033516">
    <property type="entry name" value="transpos_IS3"/>
    <property type="match status" value="1"/>
</dbReference>
<dbReference type="InterPro" id="IPR012337">
    <property type="entry name" value="RNaseH-like_sf"/>
</dbReference>
<dbReference type="RefSeq" id="WP_096351449.1">
    <property type="nucleotide sequence ID" value="NZ_AP017313.1"/>
</dbReference>
<organism evidence="1 2">
    <name type="scientific">Mucilaginibacter gotjawali</name>
    <dbReference type="NCBI Taxonomy" id="1550579"/>
    <lineage>
        <taxon>Bacteria</taxon>
        <taxon>Pseudomonadati</taxon>
        <taxon>Bacteroidota</taxon>
        <taxon>Sphingobacteriia</taxon>
        <taxon>Sphingobacteriales</taxon>
        <taxon>Sphingobacteriaceae</taxon>
        <taxon>Mucilaginibacter</taxon>
    </lineage>
</organism>
<dbReference type="PROSITE" id="PS50994">
    <property type="entry name" value="INTEGRASE"/>
    <property type="match status" value="1"/>
</dbReference>
<dbReference type="AlphaFoldDB" id="A0A110B2V6"/>
<dbReference type="SUPFAM" id="SSF53098">
    <property type="entry name" value="Ribonuclease H-like"/>
    <property type="match status" value="1"/>
</dbReference>
<dbReference type="Pfam" id="PF00665">
    <property type="entry name" value="rve"/>
    <property type="match status" value="1"/>
</dbReference>
<proteinExistence type="predicted"/>
<dbReference type="InterPro" id="IPR050900">
    <property type="entry name" value="Transposase_IS3/IS150/IS904"/>
</dbReference>
<dbReference type="Proteomes" id="UP000218263">
    <property type="component" value="Chromosome"/>
</dbReference>
<gene>
    <name evidence="1" type="ORF">MgSA37_01928</name>
</gene>
<dbReference type="Gene3D" id="3.30.420.10">
    <property type="entry name" value="Ribonuclease H-like superfamily/Ribonuclease H"/>
    <property type="match status" value="1"/>
</dbReference>
<dbReference type="KEGG" id="mgot:MgSA37_01928"/>